<accession>A0A4Z2IR54</accession>
<sequence length="160" mass="17753">MRQGHLGWTSVLIQRHEALLAHITRPQLMDGTKPWISTVAGHRLNISLYKGALGEIRLLQSCYNAFVFTAHVIAFGKFVNSMDDGLLNPIVESNTLQRRATPFRGEQHPSEESSDAFKPEVLPHLGYSPLFCRGSPNSAAQCPPDSSNKKVKLTCRAEEV</sequence>
<name>A0A4Z2IR54_9TELE</name>
<evidence type="ECO:0000313" key="2">
    <source>
        <dbReference type="Proteomes" id="UP000314294"/>
    </source>
</evidence>
<gene>
    <name evidence="1" type="ORF">EYF80_009350</name>
</gene>
<organism evidence="1 2">
    <name type="scientific">Liparis tanakae</name>
    <name type="common">Tanaka's snailfish</name>
    <dbReference type="NCBI Taxonomy" id="230148"/>
    <lineage>
        <taxon>Eukaryota</taxon>
        <taxon>Metazoa</taxon>
        <taxon>Chordata</taxon>
        <taxon>Craniata</taxon>
        <taxon>Vertebrata</taxon>
        <taxon>Euteleostomi</taxon>
        <taxon>Actinopterygii</taxon>
        <taxon>Neopterygii</taxon>
        <taxon>Teleostei</taxon>
        <taxon>Neoteleostei</taxon>
        <taxon>Acanthomorphata</taxon>
        <taxon>Eupercaria</taxon>
        <taxon>Perciformes</taxon>
        <taxon>Cottioidei</taxon>
        <taxon>Cottales</taxon>
        <taxon>Liparidae</taxon>
        <taxon>Liparis</taxon>
    </lineage>
</organism>
<dbReference type="Proteomes" id="UP000314294">
    <property type="component" value="Unassembled WGS sequence"/>
</dbReference>
<dbReference type="AlphaFoldDB" id="A0A4Z2IR54"/>
<proteinExistence type="predicted"/>
<reference evidence="1 2" key="1">
    <citation type="submission" date="2019-03" db="EMBL/GenBank/DDBJ databases">
        <title>First draft genome of Liparis tanakae, snailfish: a comprehensive survey of snailfish specific genes.</title>
        <authorList>
            <person name="Kim W."/>
            <person name="Song I."/>
            <person name="Jeong J.-H."/>
            <person name="Kim D."/>
            <person name="Kim S."/>
            <person name="Ryu S."/>
            <person name="Song J.Y."/>
            <person name="Lee S.K."/>
        </authorList>
    </citation>
    <scope>NUCLEOTIDE SEQUENCE [LARGE SCALE GENOMIC DNA]</scope>
    <source>
        <tissue evidence="1">Muscle</tissue>
    </source>
</reference>
<keyword evidence="2" id="KW-1185">Reference proteome</keyword>
<comment type="caution">
    <text evidence="1">The sequence shown here is derived from an EMBL/GenBank/DDBJ whole genome shotgun (WGS) entry which is preliminary data.</text>
</comment>
<dbReference type="EMBL" id="SRLO01000055">
    <property type="protein sequence ID" value="TNN80326.1"/>
    <property type="molecule type" value="Genomic_DNA"/>
</dbReference>
<protein>
    <submittedName>
        <fullName evidence="1">Uncharacterized protein</fullName>
    </submittedName>
</protein>
<evidence type="ECO:0000313" key="1">
    <source>
        <dbReference type="EMBL" id="TNN80326.1"/>
    </source>
</evidence>